<proteinExistence type="inferred from homology"/>
<dbReference type="RefSeq" id="XP_015262905.1">
    <property type="nucleotide sequence ID" value="XM_015407419.1"/>
</dbReference>
<dbReference type="InterPro" id="IPR033336">
    <property type="entry name" value="SAXO1/2"/>
</dbReference>
<name>A0ABM1JN68_GEKJA</name>
<comment type="similarity">
    <text evidence="1">Belongs to the FAM154 family.</text>
</comment>
<feature type="compositionally biased region" description="Polar residues" evidence="2">
    <location>
        <begin position="8"/>
        <end position="22"/>
    </location>
</feature>
<dbReference type="Pfam" id="PF05217">
    <property type="entry name" value="SAXO1-2"/>
    <property type="match status" value="1"/>
</dbReference>
<reference evidence="4" key="1">
    <citation type="submission" date="2025-08" db="UniProtKB">
        <authorList>
            <consortium name="RefSeq"/>
        </authorList>
    </citation>
    <scope>IDENTIFICATION</scope>
</reference>
<keyword evidence="3" id="KW-1185">Reference proteome</keyword>
<evidence type="ECO:0000313" key="4">
    <source>
        <dbReference type="RefSeq" id="XP_015262905.1"/>
    </source>
</evidence>
<protein>
    <submittedName>
        <fullName evidence="4">Stabilizer of axonemal microtubules 2</fullName>
    </submittedName>
</protein>
<feature type="region of interest" description="Disordered" evidence="2">
    <location>
        <begin position="1"/>
        <end position="42"/>
    </location>
</feature>
<feature type="region of interest" description="Disordered" evidence="2">
    <location>
        <begin position="174"/>
        <end position="200"/>
    </location>
</feature>
<dbReference type="GeneID" id="107107163"/>
<evidence type="ECO:0000256" key="1">
    <source>
        <dbReference type="ARBA" id="ARBA00008738"/>
    </source>
</evidence>
<evidence type="ECO:0000313" key="3">
    <source>
        <dbReference type="Proteomes" id="UP000694871"/>
    </source>
</evidence>
<gene>
    <name evidence="4" type="primary">SAXO2</name>
</gene>
<dbReference type="PANTHER" id="PTHR31516">
    <property type="entry name" value="STABILIZER OF AXONEMAL MICROTUBULES 2"/>
    <property type="match status" value="1"/>
</dbReference>
<dbReference type="Proteomes" id="UP000694871">
    <property type="component" value="Unplaced"/>
</dbReference>
<accession>A0ABM1JN68</accession>
<organism evidence="3 4">
    <name type="scientific">Gekko japonicus</name>
    <name type="common">Schlegel's Japanese gecko</name>
    <dbReference type="NCBI Taxonomy" id="146911"/>
    <lineage>
        <taxon>Eukaryota</taxon>
        <taxon>Metazoa</taxon>
        <taxon>Chordata</taxon>
        <taxon>Craniata</taxon>
        <taxon>Vertebrata</taxon>
        <taxon>Euteleostomi</taxon>
        <taxon>Lepidosauria</taxon>
        <taxon>Squamata</taxon>
        <taxon>Bifurcata</taxon>
        <taxon>Gekkota</taxon>
        <taxon>Gekkonidae</taxon>
        <taxon>Gekkoninae</taxon>
        <taxon>Gekko</taxon>
    </lineage>
</organism>
<evidence type="ECO:0000256" key="2">
    <source>
        <dbReference type="SAM" id="MobiDB-lite"/>
    </source>
</evidence>
<sequence length="489" mass="56305">MIRAVQESLESNCQIDQSSMASPNPVKDKPSQRHRCPHNPTRIYDHGGESCLMTEYVDKYPQYGNVPPPQSLKPKQDYQKHGGKMEGITTFRSDYLPYDMANRPVRVQEEYKPAPGDMDLGTTYRRDYNVHKIQPVILVRPLERKHVKGGKINTIPTYQADYRAWGIQRREPHKTDSTYHLPTEKFGNSTTFQDDFPPKELTPRKSFKPIAMTKLSDHPFNGITSHRNDYITHQLEPKWVRSKEEYRPNSQPFEDITTHRCDFRGLVGELPKSFKPEYTKIESKSHFNGVTEFRDRFQPWAVSLPDVHKAKEYIPPAGNMDLNTTSHLDYIEHEVHPVVLMRPLETSRKNTAPFQGNTTMRDDFQAWDTSRQDMIKRPQEMPKSFGKFDDMTTFRAHYIPHSIVPTQSCKPLKIALSTAAPFEAGTMYRTEYTPKMQAICPATYPSPPGYVFVSTDSRGHKFFRKATPDTNKIAQANGNHVPKEIAVVS</sequence>
<dbReference type="PANTHER" id="PTHR31516:SF6">
    <property type="entry name" value="STABILIZER OF AXONEMAL MICROTUBULES 2"/>
    <property type="match status" value="1"/>
</dbReference>